<dbReference type="PANTHER" id="PTHR31987:SF1">
    <property type="entry name" value="GLUTAMINASE A"/>
    <property type="match status" value="1"/>
</dbReference>
<feature type="compositionally biased region" description="Basic and acidic residues" evidence="1">
    <location>
        <begin position="865"/>
        <end position="888"/>
    </location>
</feature>
<sequence length="900" mass="97421">MVLLIWILYFGSLLVPATAQTWSTIPFSTQSLPIALRSPYLNSWLPQGKLPSQTPSASNAAWPVFWPSTSQVVTWYIAVRVDGLAYTVLGNFAQPHQANQTAAIITPTQTTLILQAGPVSVNATFLSPIEPTDLVRQSMPFTYLYIDIASTDGQPHAVQLYSDITAEWLSGDRNMICNWAETTNSDYISLQTQLQNPIPFAEISDQALDTTAYLSMSKQASSTWQIGVHVDVRGQFNRSGVLLDTQDSNFRGIRDQFPVFGISVDLGNITKTSSPNVWLLGLLRDPVVQYLNGEGSTEMRSSYFWSQYSTAQAAISFLLNDFSRARDAGNAMDARILLDAQNVSSQYADIATLSARQALSAIDITLKKNSDGSWNTSDVKAFLKNIGGVGGLGVNAVDVLFSAFPSYLYFNADIAGYLLSPLLEFQNSKQYALQYAAHDIGATYPNATGNNNPHNQGIEQSANMLIMTLAHAQFTSDGTLIGKYYSLLRKWADYLVDNALHPGAQTTSDSLTSANQTNLAIKGIIGIAAMSKISEFAGDHSFATHYQNVSLNYGSEWQSLSLAADGSHLLANYGSQSSSGLMYNLYADKLLQLSVVPNTIYQAQTNSSFQSSAPYGLPLDSSTPTKSRTDWMMFAASSASDGASRDALVAQVHNFVTAGVTDAAYPVLYDPTSANFAAGPGSPAQGAMFSMLVLNHTLKTPTVPPITFPAAKKARVNAGAIAGGVIGGLAAVAIVVFLAWFLRRRRQEIQSEKHATPFTYSTGKANIEPLGEFTLQPFTAALNEATSRPRVHHTAIPRDLPSVAIHGSRASKYYRRRAGSDSDVGPSASQVGAPTTSEGTSTTERAPPVAPASQVQMAKQTLVNEELRTEVDNLRREMERIRTEREQGIEEAPPSYGESE</sequence>
<dbReference type="InterPro" id="IPR032514">
    <property type="entry name" value="GtaA_central"/>
</dbReference>
<evidence type="ECO:0000256" key="2">
    <source>
        <dbReference type="SAM" id="Phobius"/>
    </source>
</evidence>
<feature type="compositionally biased region" description="Polar residues" evidence="1">
    <location>
        <begin position="827"/>
        <end position="844"/>
    </location>
</feature>
<keyword evidence="2" id="KW-0812">Transmembrane</keyword>
<feature type="compositionally biased region" description="Polar residues" evidence="1">
    <location>
        <begin position="853"/>
        <end position="863"/>
    </location>
</feature>
<protein>
    <submittedName>
        <fullName evidence="6">DUF1793-domain-containing protein</fullName>
    </submittedName>
</protein>
<dbReference type="EMBL" id="ML170170">
    <property type="protein sequence ID" value="TDL23432.1"/>
    <property type="molecule type" value="Genomic_DNA"/>
</dbReference>
<evidence type="ECO:0000313" key="6">
    <source>
        <dbReference type="EMBL" id="TDL23432.1"/>
    </source>
</evidence>
<proteinExistence type="predicted"/>
<organism evidence="6 7">
    <name type="scientific">Rickenella mellea</name>
    <dbReference type="NCBI Taxonomy" id="50990"/>
    <lineage>
        <taxon>Eukaryota</taxon>
        <taxon>Fungi</taxon>
        <taxon>Dikarya</taxon>
        <taxon>Basidiomycota</taxon>
        <taxon>Agaricomycotina</taxon>
        <taxon>Agaricomycetes</taxon>
        <taxon>Hymenochaetales</taxon>
        <taxon>Rickenellaceae</taxon>
        <taxon>Rickenella</taxon>
    </lineage>
</organism>
<dbReference type="Pfam" id="PF16335">
    <property type="entry name" value="GtaA_6_Hairpin"/>
    <property type="match status" value="1"/>
</dbReference>
<feature type="chain" id="PRO_5021351986" evidence="3">
    <location>
        <begin position="20"/>
        <end position="900"/>
    </location>
</feature>
<dbReference type="OrthoDB" id="3918848at2759"/>
<feature type="transmembrane region" description="Helical" evidence="2">
    <location>
        <begin position="718"/>
        <end position="742"/>
    </location>
</feature>
<gene>
    <name evidence="6" type="ORF">BD410DRAFT_857516</name>
</gene>
<keyword evidence="2" id="KW-0472">Membrane</keyword>
<reference evidence="6 7" key="1">
    <citation type="submission" date="2018-06" db="EMBL/GenBank/DDBJ databases">
        <title>A transcriptomic atlas of mushroom development highlights an independent origin of complex multicellularity.</title>
        <authorList>
            <consortium name="DOE Joint Genome Institute"/>
            <person name="Krizsan K."/>
            <person name="Almasi E."/>
            <person name="Merenyi Z."/>
            <person name="Sahu N."/>
            <person name="Viragh M."/>
            <person name="Koszo T."/>
            <person name="Mondo S."/>
            <person name="Kiss B."/>
            <person name="Balint B."/>
            <person name="Kues U."/>
            <person name="Barry K."/>
            <person name="Hegedus J.C."/>
            <person name="Henrissat B."/>
            <person name="Johnson J."/>
            <person name="Lipzen A."/>
            <person name="Ohm R."/>
            <person name="Nagy I."/>
            <person name="Pangilinan J."/>
            <person name="Yan J."/>
            <person name="Xiong Y."/>
            <person name="Grigoriev I.V."/>
            <person name="Hibbett D.S."/>
            <person name="Nagy L.G."/>
        </authorList>
    </citation>
    <scope>NUCLEOTIDE SEQUENCE [LARGE SCALE GENOMIC DNA]</scope>
    <source>
        <strain evidence="6 7">SZMC22713</strain>
    </source>
</reference>
<feature type="signal peptide" evidence="3">
    <location>
        <begin position="1"/>
        <end position="19"/>
    </location>
</feature>
<dbReference type="VEuPathDB" id="FungiDB:BD410DRAFT_857516"/>
<dbReference type="Pfam" id="PF17168">
    <property type="entry name" value="DUF5127"/>
    <property type="match status" value="1"/>
</dbReference>
<dbReference type="InterPro" id="IPR033433">
    <property type="entry name" value="GtaA_N"/>
</dbReference>
<name>A0A4Y7Q8J8_9AGAM</name>
<evidence type="ECO:0000256" key="3">
    <source>
        <dbReference type="SAM" id="SignalP"/>
    </source>
</evidence>
<feature type="region of interest" description="Disordered" evidence="1">
    <location>
        <begin position="815"/>
        <end position="900"/>
    </location>
</feature>
<dbReference type="STRING" id="50990.A0A4Y7Q8J8"/>
<keyword evidence="7" id="KW-1185">Reference proteome</keyword>
<feature type="domain" description="Glutaminase A N-terminal" evidence="5">
    <location>
        <begin position="108"/>
        <end position="337"/>
    </location>
</feature>
<evidence type="ECO:0000259" key="5">
    <source>
        <dbReference type="Pfam" id="PF17168"/>
    </source>
</evidence>
<evidence type="ECO:0000259" key="4">
    <source>
        <dbReference type="Pfam" id="PF16335"/>
    </source>
</evidence>
<dbReference type="PANTHER" id="PTHR31987">
    <property type="entry name" value="GLUTAMINASE A-RELATED"/>
    <property type="match status" value="1"/>
</dbReference>
<dbReference type="Proteomes" id="UP000294933">
    <property type="component" value="Unassembled WGS sequence"/>
</dbReference>
<feature type="domain" description="Glutaminase A central" evidence="4">
    <location>
        <begin position="344"/>
        <end position="691"/>
    </location>
</feature>
<accession>A0A4Y7Q8J8</accession>
<dbReference type="InterPro" id="IPR052743">
    <property type="entry name" value="Glutaminase_GtaA"/>
</dbReference>
<evidence type="ECO:0000313" key="7">
    <source>
        <dbReference type="Proteomes" id="UP000294933"/>
    </source>
</evidence>
<dbReference type="AlphaFoldDB" id="A0A4Y7Q8J8"/>
<evidence type="ECO:0000256" key="1">
    <source>
        <dbReference type="SAM" id="MobiDB-lite"/>
    </source>
</evidence>
<keyword evidence="3" id="KW-0732">Signal</keyword>
<keyword evidence="2" id="KW-1133">Transmembrane helix</keyword>